<comment type="caution">
    <text evidence="1">The sequence shown here is derived from an EMBL/GenBank/DDBJ whole genome shotgun (WGS) entry which is preliminary data.</text>
</comment>
<keyword evidence="2" id="KW-1185">Reference proteome</keyword>
<dbReference type="Proteomes" id="UP000821845">
    <property type="component" value="Chromosome 1"/>
</dbReference>
<evidence type="ECO:0000313" key="2">
    <source>
        <dbReference type="Proteomes" id="UP000821845"/>
    </source>
</evidence>
<evidence type="ECO:0000313" key="1">
    <source>
        <dbReference type="EMBL" id="KAH6948822.1"/>
    </source>
</evidence>
<organism evidence="1 2">
    <name type="scientific">Hyalomma asiaticum</name>
    <name type="common">Tick</name>
    <dbReference type="NCBI Taxonomy" id="266040"/>
    <lineage>
        <taxon>Eukaryota</taxon>
        <taxon>Metazoa</taxon>
        <taxon>Ecdysozoa</taxon>
        <taxon>Arthropoda</taxon>
        <taxon>Chelicerata</taxon>
        <taxon>Arachnida</taxon>
        <taxon>Acari</taxon>
        <taxon>Parasitiformes</taxon>
        <taxon>Ixodida</taxon>
        <taxon>Ixodoidea</taxon>
        <taxon>Ixodidae</taxon>
        <taxon>Hyalomminae</taxon>
        <taxon>Hyalomma</taxon>
    </lineage>
</organism>
<sequence>MKARLAARFRTCPRTVSSCRRGGIARKRLDNGEESTHASGPNSRPRAAAPTMQSRGQGRSLWAPVSSLRLQEPAESERRPGRRASSRPIAIWVIEAFLSCLAALAPASTHSHVRASGPHPPPPFPPLPFVSSSLFFGPESSGRAGAARRHVNWPRCRSGRVRHPDRRSRAFPPNFLSSPCHDAPRR</sequence>
<proteinExistence type="predicted"/>
<gene>
    <name evidence="1" type="ORF">HPB50_026558</name>
</gene>
<name>A0ACB7TR43_HYAAI</name>
<dbReference type="EMBL" id="CM023481">
    <property type="protein sequence ID" value="KAH6948822.1"/>
    <property type="molecule type" value="Genomic_DNA"/>
</dbReference>
<protein>
    <submittedName>
        <fullName evidence="1">Uncharacterized protein</fullName>
    </submittedName>
</protein>
<accession>A0ACB7TR43</accession>
<reference evidence="1" key="1">
    <citation type="submission" date="2020-05" db="EMBL/GenBank/DDBJ databases">
        <title>Large-scale comparative analyses of tick genomes elucidate their genetic diversity and vector capacities.</title>
        <authorList>
            <person name="Jia N."/>
            <person name="Wang J."/>
            <person name="Shi W."/>
            <person name="Du L."/>
            <person name="Sun Y."/>
            <person name="Zhan W."/>
            <person name="Jiang J."/>
            <person name="Wang Q."/>
            <person name="Zhang B."/>
            <person name="Ji P."/>
            <person name="Sakyi L.B."/>
            <person name="Cui X."/>
            <person name="Yuan T."/>
            <person name="Jiang B."/>
            <person name="Yang W."/>
            <person name="Lam T.T.-Y."/>
            <person name="Chang Q."/>
            <person name="Ding S."/>
            <person name="Wang X."/>
            <person name="Zhu J."/>
            <person name="Ruan X."/>
            <person name="Zhao L."/>
            <person name="Wei J."/>
            <person name="Que T."/>
            <person name="Du C."/>
            <person name="Cheng J."/>
            <person name="Dai P."/>
            <person name="Han X."/>
            <person name="Huang E."/>
            <person name="Gao Y."/>
            <person name="Liu J."/>
            <person name="Shao H."/>
            <person name="Ye R."/>
            <person name="Li L."/>
            <person name="Wei W."/>
            <person name="Wang X."/>
            <person name="Wang C."/>
            <person name="Yang T."/>
            <person name="Huo Q."/>
            <person name="Li W."/>
            <person name="Guo W."/>
            <person name="Chen H."/>
            <person name="Zhou L."/>
            <person name="Ni X."/>
            <person name="Tian J."/>
            <person name="Zhou Y."/>
            <person name="Sheng Y."/>
            <person name="Liu T."/>
            <person name="Pan Y."/>
            <person name="Xia L."/>
            <person name="Li J."/>
            <person name="Zhao F."/>
            <person name="Cao W."/>
        </authorList>
    </citation>
    <scope>NUCLEOTIDE SEQUENCE</scope>
    <source>
        <strain evidence="1">Hyas-2018</strain>
    </source>
</reference>